<comment type="caution">
    <text evidence="4">The sequence shown here is derived from an EMBL/GenBank/DDBJ whole genome shotgun (WGS) entry which is preliminary data.</text>
</comment>
<dbReference type="PANTHER" id="PTHR12993:SF11">
    <property type="entry name" value="N-ACETYLGLUCOSAMINYL-PHOSPHATIDYLINOSITOL DE-N-ACETYLASE"/>
    <property type="match status" value="1"/>
</dbReference>
<dbReference type="EMBL" id="JAEVFJ010000013">
    <property type="protein sequence ID" value="KAH8101197.1"/>
    <property type="molecule type" value="Genomic_DNA"/>
</dbReference>
<feature type="chain" id="PRO_5035472757" description="N-acetylglucosaminylphosphatidylinositol deacetylase" evidence="3">
    <location>
        <begin position="23"/>
        <end position="280"/>
    </location>
</feature>
<keyword evidence="5" id="KW-1185">Reference proteome</keyword>
<dbReference type="OrthoDB" id="440160at2759"/>
<evidence type="ECO:0000313" key="4">
    <source>
        <dbReference type="EMBL" id="KAH8101197.1"/>
    </source>
</evidence>
<evidence type="ECO:0000256" key="2">
    <source>
        <dbReference type="ARBA" id="ARBA00012176"/>
    </source>
</evidence>
<dbReference type="InterPro" id="IPR003737">
    <property type="entry name" value="GlcNAc_PI_deacetylase-related"/>
</dbReference>
<dbReference type="InterPro" id="IPR024078">
    <property type="entry name" value="LmbE-like_dom_sf"/>
</dbReference>
<dbReference type="GO" id="GO:0016020">
    <property type="term" value="C:membrane"/>
    <property type="evidence" value="ECO:0007669"/>
    <property type="project" value="GOC"/>
</dbReference>
<dbReference type="GO" id="GO:0000225">
    <property type="term" value="F:N-acetylglucosaminylphosphatidylinositol deacetylase activity"/>
    <property type="evidence" value="ECO:0007669"/>
    <property type="project" value="UniProtKB-EC"/>
</dbReference>
<dbReference type="UniPathway" id="UPA00196"/>
<accession>A0A8K0UQD6</accession>
<organism evidence="4 5">
    <name type="scientific">Cristinia sonorae</name>
    <dbReference type="NCBI Taxonomy" id="1940300"/>
    <lineage>
        <taxon>Eukaryota</taxon>
        <taxon>Fungi</taxon>
        <taxon>Dikarya</taxon>
        <taxon>Basidiomycota</taxon>
        <taxon>Agaricomycotina</taxon>
        <taxon>Agaricomycetes</taxon>
        <taxon>Agaricomycetidae</taxon>
        <taxon>Agaricales</taxon>
        <taxon>Pleurotineae</taxon>
        <taxon>Stephanosporaceae</taxon>
        <taxon>Cristinia</taxon>
    </lineage>
</organism>
<evidence type="ECO:0000313" key="5">
    <source>
        <dbReference type="Proteomes" id="UP000813824"/>
    </source>
</evidence>
<dbReference type="AlphaFoldDB" id="A0A8K0UQD6"/>
<dbReference type="Pfam" id="PF02585">
    <property type="entry name" value="PIG-L"/>
    <property type="match status" value="1"/>
</dbReference>
<evidence type="ECO:0000256" key="1">
    <source>
        <dbReference type="ARBA" id="ARBA00006066"/>
    </source>
</evidence>
<dbReference type="Gene3D" id="3.40.50.10320">
    <property type="entry name" value="LmbE-like"/>
    <property type="match status" value="1"/>
</dbReference>
<sequence>MLTFPALIISLILGFLLNPMNSHLDSLATSRILLLTAHPDDECLFFAPTVLSIQRRYPSSQIYSICMSVGNADGLGVVRKKELEASLDVLGIDQDRRWVLDHPELKDNISVYWNPDVIASVVQPYVLEHSITTILTFDGKGISSHPNHISLPNGISHLVATFPSNASSPPPRVFTLITVPLVHKYIGVLSPLLAKLDLSVGDLLARAHIAGIGPPSIPVAISDVAQYRTALRAMQQHSSQLVWFRWLYVSFSRYMWVNEWAELTLATPTSSQRSPTPLAI</sequence>
<dbReference type="GO" id="GO:0006506">
    <property type="term" value="P:GPI anchor biosynthetic process"/>
    <property type="evidence" value="ECO:0007669"/>
    <property type="project" value="UniProtKB-UniPathway"/>
</dbReference>
<proteinExistence type="inferred from homology"/>
<dbReference type="Proteomes" id="UP000813824">
    <property type="component" value="Unassembled WGS sequence"/>
</dbReference>
<evidence type="ECO:0000256" key="3">
    <source>
        <dbReference type="SAM" id="SignalP"/>
    </source>
</evidence>
<keyword evidence="3" id="KW-0732">Signal</keyword>
<dbReference type="GO" id="GO:0005783">
    <property type="term" value="C:endoplasmic reticulum"/>
    <property type="evidence" value="ECO:0007669"/>
    <property type="project" value="TreeGrafter"/>
</dbReference>
<dbReference type="SUPFAM" id="SSF102588">
    <property type="entry name" value="LmbE-like"/>
    <property type="match status" value="1"/>
</dbReference>
<feature type="signal peptide" evidence="3">
    <location>
        <begin position="1"/>
        <end position="22"/>
    </location>
</feature>
<gene>
    <name evidence="4" type="ORF">BXZ70DRAFT_892274</name>
</gene>
<name>A0A8K0UQD6_9AGAR</name>
<dbReference type="PANTHER" id="PTHR12993">
    <property type="entry name" value="N-ACETYLGLUCOSAMINYL-PHOSPHATIDYLINOSITOL DE-N-ACETYLASE-RELATED"/>
    <property type="match status" value="1"/>
</dbReference>
<comment type="similarity">
    <text evidence="1">Belongs to the PIGL family.</text>
</comment>
<protein>
    <recommendedName>
        <fullName evidence="2">N-acetylglucosaminylphosphatidylinositol deacetylase</fullName>
        <ecNumber evidence="2">3.5.1.89</ecNumber>
    </recommendedName>
</protein>
<dbReference type="EC" id="3.5.1.89" evidence="2"/>
<reference evidence="4" key="1">
    <citation type="journal article" date="2021" name="New Phytol.">
        <title>Evolutionary innovations through gain and loss of genes in the ectomycorrhizal Boletales.</title>
        <authorList>
            <person name="Wu G."/>
            <person name="Miyauchi S."/>
            <person name="Morin E."/>
            <person name="Kuo A."/>
            <person name="Drula E."/>
            <person name="Varga T."/>
            <person name="Kohler A."/>
            <person name="Feng B."/>
            <person name="Cao Y."/>
            <person name="Lipzen A."/>
            <person name="Daum C."/>
            <person name="Hundley H."/>
            <person name="Pangilinan J."/>
            <person name="Johnson J."/>
            <person name="Barry K."/>
            <person name="LaButti K."/>
            <person name="Ng V."/>
            <person name="Ahrendt S."/>
            <person name="Min B."/>
            <person name="Choi I.G."/>
            <person name="Park H."/>
            <person name="Plett J.M."/>
            <person name="Magnuson J."/>
            <person name="Spatafora J.W."/>
            <person name="Nagy L.G."/>
            <person name="Henrissat B."/>
            <person name="Grigoriev I.V."/>
            <person name="Yang Z.L."/>
            <person name="Xu J."/>
            <person name="Martin F.M."/>
        </authorList>
    </citation>
    <scope>NUCLEOTIDE SEQUENCE</scope>
    <source>
        <strain evidence="4">KKN 215</strain>
    </source>
</reference>